<accession>A0A2Z5UVW3</accession>
<dbReference type="RefSeq" id="WP_126322652.1">
    <property type="nucleotide sequence ID" value="NZ_AP018005.1"/>
</dbReference>
<dbReference type="AlphaFoldDB" id="A0A2Z5UVW3"/>
<dbReference type="Proteomes" id="UP000282483">
    <property type="component" value="Chromosome"/>
</dbReference>
<protein>
    <submittedName>
        <fullName evidence="1">Uncharacterized protein</fullName>
    </submittedName>
</protein>
<dbReference type="EMBL" id="AP018005">
    <property type="protein sequence ID" value="BBB15171.1"/>
    <property type="molecule type" value="Genomic_DNA"/>
</dbReference>
<reference evidence="1 2" key="1">
    <citation type="submission" date="2017-03" db="EMBL/GenBank/DDBJ databases">
        <title>The genome sequence of Candidatus Rickettsiella viridis.</title>
        <authorList>
            <person name="Nikoh N."/>
            <person name="Tsuchida T."/>
            <person name="Yamaguchi K."/>
            <person name="Maeda T."/>
            <person name="Shigenobu S."/>
            <person name="Fukatsu T."/>
        </authorList>
    </citation>
    <scope>NUCLEOTIDE SEQUENCE [LARGE SCALE GENOMIC DNA]</scope>
    <source>
        <strain evidence="1 2">Ap-RA04</strain>
    </source>
</reference>
<dbReference type="KEGG" id="rvi:RVIR1_06740"/>
<gene>
    <name evidence="1" type="ORF">RVIR1_06740</name>
</gene>
<sequence>MPVANKLSLLDAVKLISSDFKDSERRFAGYLFNHLKCRIDERRKAALRGNSSSAVGGKIKLAIAVIRTVVSTFVGFGVAIPVSAIATPAIGMLAGVVASLGTEVLGRGVNKGLKITPKRRIERNAKIYNEYFPEENSGLIKLFSQLVSFSMLGNFQAIFLSQIEPTPTQFMSKKMDKAIDKVARARKVSRQGVKDEIEALASKEFTVIWTIFKEFTRDREAYSSFNEMPEYKKITDLFMKYCDLGDAQDKSSIVSDFEVHTLWINVFARYLEGKEPEVREEILIRLNNAFSANAYNSMLNAARHQSTMDVGQSTVSLTSQHSSSSGIGSGDSLASQAGIIYAPRFFAPQAVAEERLAANNPEPEQHLGPGIRL</sequence>
<organism evidence="1 2">
    <name type="scientific">Candidatus Rickettsiella viridis</name>
    <dbReference type="NCBI Taxonomy" id="676208"/>
    <lineage>
        <taxon>Bacteria</taxon>
        <taxon>Pseudomonadati</taxon>
        <taxon>Pseudomonadota</taxon>
        <taxon>Gammaproteobacteria</taxon>
        <taxon>Legionellales</taxon>
        <taxon>Coxiellaceae</taxon>
        <taxon>Rickettsiella</taxon>
    </lineage>
</organism>
<keyword evidence="2" id="KW-1185">Reference proteome</keyword>
<evidence type="ECO:0000313" key="2">
    <source>
        <dbReference type="Proteomes" id="UP000282483"/>
    </source>
</evidence>
<name>A0A2Z5UVW3_9COXI</name>
<evidence type="ECO:0000313" key="1">
    <source>
        <dbReference type="EMBL" id="BBB15171.1"/>
    </source>
</evidence>
<proteinExistence type="predicted"/>